<dbReference type="Proteomes" id="UP000184608">
    <property type="component" value="Unassembled WGS sequence"/>
</dbReference>
<dbReference type="GO" id="GO:0016887">
    <property type="term" value="F:ATP hydrolysis activity"/>
    <property type="evidence" value="ECO:0007669"/>
    <property type="project" value="InterPro"/>
</dbReference>
<dbReference type="InterPro" id="IPR027417">
    <property type="entry name" value="P-loop_NTPase"/>
</dbReference>
<dbReference type="STRING" id="1216006.VA7868_01183"/>
<sequence>MLKLDQVRYQYQHNWFDFSLEVSRGTIVAIMGASGAGKSTLLSLTAGFITPDSGEISVDGRSVLSDPPYLRPFSVLFQEHNLFSHLTVRENIGLGLNPGLRLSREDQQQINQAAALVGIESMLERLPEQLSGGQKQRIALARCFVQARDYWLLDEPFSALDPVLREEMLTLVKRLARERQTTVLMVTHHLRDILSIAEQFVYVHENKVYATGRTADLSVSHPDPVLRDFVKAG</sequence>
<keyword evidence="4" id="KW-0547">Nucleotide-binding</keyword>
<organism evidence="9 10">
    <name type="scientific">Vibrio aerogenes CECT 7868</name>
    <dbReference type="NCBI Taxonomy" id="1216006"/>
    <lineage>
        <taxon>Bacteria</taxon>
        <taxon>Pseudomonadati</taxon>
        <taxon>Pseudomonadota</taxon>
        <taxon>Gammaproteobacteria</taxon>
        <taxon>Vibrionales</taxon>
        <taxon>Vibrionaceae</taxon>
        <taxon>Vibrio</taxon>
    </lineage>
</organism>
<dbReference type="SMART" id="SM00382">
    <property type="entry name" value="AAA"/>
    <property type="match status" value="1"/>
</dbReference>
<keyword evidence="6" id="KW-1278">Translocase</keyword>
<proteinExistence type="predicted"/>
<name>A0A1M5XJA5_9VIBR</name>
<dbReference type="GO" id="GO:0016020">
    <property type="term" value="C:membrane"/>
    <property type="evidence" value="ECO:0007669"/>
    <property type="project" value="InterPro"/>
</dbReference>
<keyword evidence="7" id="KW-0472">Membrane</keyword>
<dbReference type="InterPro" id="IPR050093">
    <property type="entry name" value="ABC_SmlMolc_Importer"/>
</dbReference>
<evidence type="ECO:0000256" key="4">
    <source>
        <dbReference type="ARBA" id="ARBA00022741"/>
    </source>
</evidence>
<dbReference type="RefSeq" id="WP_073602945.1">
    <property type="nucleotide sequence ID" value="NZ_FQXZ01000012.1"/>
</dbReference>
<accession>A0A1M5XJA5</accession>
<dbReference type="AlphaFoldDB" id="A0A1M5XJA5"/>
<dbReference type="InterPro" id="IPR005968">
    <property type="entry name" value="Thiamine_ABC_ThiQ"/>
</dbReference>
<keyword evidence="2" id="KW-1003">Cell membrane</keyword>
<evidence type="ECO:0000256" key="3">
    <source>
        <dbReference type="ARBA" id="ARBA00022519"/>
    </source>
</evidence>
<dbReference type="EC" id="3.6.3.-" evidence="9"/>
<feature type="domain" description="ABC transporter" evidence="8">
    <location>
        <begin position="2"/>
        <end position="230"/>
    </location>
</feature>
<evidence type="ECO:0000313" key="10">
    <source>
        <dbReference type="Proteomes" id="UP000184608"/>
    </source>
</evidence>
<dbReference type="InterPro" id="IPR003593">
    <property type="entry name" value="AAA+_ATPase"/>
</dbReference>
<evidence type="ECO:0000256" key="7">
    <source>
        <dbReference type="ARBA" id="ARBA00023136"/>
    </source>
</evidence>
<evidence type="ECO:0000259" key="8">
    <source>
        <dbReference type="PROSITE" id="PS50893"/>
    </source>
</evidence>
<keyword evidence="3" id="KW-0997">Cell inner membrane</keyword>
<dbReference type="Gene3D" id="3.40.50.300">
    <property type="entry name" value="P-loop containing nucleotide triphosphate hydrolases"/>
    <property type="match status" value="1"/>
</dbReference>
<dbReference type="GO" id="GO:0005524">
    <property type="term" value="F:ATP binding"/>
    <property type="evidence" value="ECO:0007669"/>
    <property type="project" value="UniProtKB-KW"/>
</dbReference>
<dbReference type="GO" id="GO:0071934">
    <property type="term" value="P:thiamine transmembrane transport"/>
    <property type="evidence" value="ECO:0007669"/>
    <property type="project" value="InterPro"/>
</dbReference>
<evidence type="ECO:0000256" key="6">
    <source>
        <dbReference type="ARBA" id="ARBA00022967"/>
    </source>
</evidence>
<dbReference type="PANTHER" id="PTHR42781">
    <property type="entry name" value="SPERMIDINE/PUTRESCINE IMPORT ATP-BINDING PROTEIN POTA"/>
    <property type="match status" value="1"/>
</dbReference>
<keyword evidence="9" id="KW-0378">Hydrolase</keyword>
<dbReference type="PROSITE" id="PS50893">
    <property type="entry name" value="ABC_TRANSPORTER_2"/>
    <property type="match status" value="1"/>
</dbReference>
<dbReference type="InterPro" id="IPR003439">
    <property type="entry name" value="ABC_transporter-like_ATP-bd"/>
</dbReference>
<evidence type="ECO:0000256" key="2">
    <source>
        <dbReference type="ARBA" id="ARBA00022475"/>
    </source>
</evidence>
<dbReference type="InterPro" id="IPR017871">
    <property type="entry name" value="ABC_transporter-like_CS"/>
</dbReference>
<dbReference type="SUPFAM" id="SSF52540">
    <property type="entry name" value="P-loop containing nucleoside triphosphate hydrolases"/>
    <property type="match status" value="1"/>
</dbReference>
<dbReference type="PROSITE" id="PS00211">
    <property type="entry name" value="ABC_TRANSPORTER_1"/>
    <property type="match status" value="1"/>
</dbReference>
<keyword evidence="10" id="KW-1185">Reference proteome</keyword>
<dbReference type="GO" id="GO:0042626">
    <property type="term" value="F:ATPase-coupled transmembrane transporter activity"/>
    <property type="evidence" value="ECO:0007669"/>
    <property type="project" value="InterPro"/>
</dbReference>
<keyword evidence="5 9" id="KW-0067">ATP-binding</keyword>
<gene>
    <name evidence="9" type="primary">thiQ</name>
    <name evidence="9" type="ORF">VA7868_01183</name>
</gene>
<evidence type="ECO:0000256" key="5">
    <source>
        <dbReference type="ARBA" id="ARBA00022840"/>
    </source>
</evidence>
<dbReference type="OrthoDB" id="9802264at2"/>
<keyword evidence="1" id="KW-0813">Transport</keyword>
<dbReference type="NCBIfam" id="TIGR01277">
    <property type="entry name" value="thiQ"/>
    <property type="match status" value="1"/>
</dbReference>
<evidence type="ECO:0000256" key="1">
    <source>
        <dbReference type="ARBA" id="ARBA00022448"/>
    </source>
</evidence>
<dbReference type="EMBL" id="FQXZ01000012">
    <property type="protein sequence ID" value="SHH99829.1"/>
    <property type="molecule type" value="Genomic_DNA"/>
</dbReference>
<protein>
    <submittedName>
        <fullName evidence="9">Thiamine import ATP-binding protein ThiQ</fullName>
        <ecNumber evidence="9">3.6.3.-</ecNumber>
    </submittedName>
</protein>
<dbReference type="PANTHER" id="PTHR42781:SF1">
    <property type="entry name" value="THIAMINE IMPORT ATP-BINDING PROTEIN THIQ"/>
    <property type="match status" value="1"/>
</dbReference>
<dbReference type="Pfam" id="PF00005">
    <property type="entry name" value="ABC_tran"/>
    <property type="match status" value="1"/>
</dbReference>
<reference evidence="9 10" key="1">
    <citation type="submission" date="2016-11" db="EMBL/GenBank/DDBJ databases">
        <authorList>
            <person name="Jaros S."/>
            <person name="Januszkiewicz K."/>
            <person name="Wedrychowicz H."/>
        </authorList>
    </citation>
    <scope>NUCLEOTIDE SEQUENCE [LARGE SCALE GENOMIC DNA]</scope>
    <source>
        <strain evidence="9 10">CECT 7868</strain>
    </source>
</reference>
<evidence type="ECO:0000313" key="9">
    <source>
        <dbReference type="EMBL" id="SHH99829.1"/>
    </source>
</evidence>